<dbReference type="Proteomes" id="UP000295601">
    <property type="component" value="Unassembled WGS sequence"/>
</dbReference>
<dbReference type="InterPro" id="IPR038765">
    <property type="entry name" value="Papain-like_cys_pep_sf"/>
</dbReference>
<dbReference type="OrthoDB" id="3231746at2"/>
<gene>
    <name evidence="1" type="ORF">EDF62_1427</name>
</gene>
<comment type="caution">
    <text evidence="1">The sequence shown here is derived from an EMBL/GenBank/DDBJ whole genome shotgun (WGS) entry which is preliminary data.</text>
</comment>
<evidence type="ECO:0000313" key="2">
    <source>
        <dbReference type="Proteomes" id="UP000295601"/>
    </source>
</evidence>
<organism evidence="1 2">
    <name type="scientific">Leucobacter luti</name>
    <dbReference type="NCBI Taxonomy" id="340320"/>
    <lineage>
        <taxon>Bacteria</taxon>
        <taxon>Bacillati</taxon>
        <taxon>Actinomycetota</taxon>
        <taxon>Actinomycetes</taxon>
        <taxon>Micrococcales</taxon>
        <taxon>Microbacteriaceae</taxon>
        <taxon>Leucobacter</taxon>
    </lineage>
</organism>
<sequence>MAKDLDAYIAAVRGQFIDVDAVFGAQCWDQFSHYAMWLGVPAWPTYTNAGGTSPHGGYACNVHHNAASAGLNEWFEILPATVTPRRGDVVFWDYGSAWYPSSHVATVLEVLSGHRMLRCLTQNPGAVQIADLITDGIVGYLRPRIAIAGLPSAHKTPKLAASKRIQELEMANHYIAKTEAGRQINAIFNTQSGFFHEFESRDGEYNTNIARTFGVKDPTSLVSVSHYDAVKRDAATLRAGKA</sequence>
<proteinExistence type="predicted"/>
<keyword evidence="2" id="KW-1185">Reference proteome</keyword>
<protein>
    <recommendedName>
        <fullName evidence="3">CHAP domain-containing protein</fullName>
    </recommendedName>
</protein>
<dbReference type="AlphaFoldDB" id="A0A4V3CYA4"/>
<dbReference type="RefSeq" id="WP_133616457.1">
    <property type="nucleotide sequence ID" value="NZ_SNYA01000003.1"/>
</dbReference>
<reference evidence="1 2" key="1">
    <citation type="submission" date="2019-03" db="EMBL/GenBank/DDBJ databases">
        <title>Genomic analyses of the natural microbiome of Caenorhabditis elegans.</title>
        <authorList>
            <person name="Samuel B."/>
        </authorList>
    </citation>
    <scope>NUCLEOTIDE SEQUENCE [LARGE SCALE GENOMIC DNA]</scope>
    <source>
        <strain evidence="1 2">JUb18</strain>
    </source>
</reference>
<evidence type="ECO:0000313" key="1">
    <source>
        <dbReference type="EMBL" id="TDP93448.1"/>
    </source>
</evidence>
<accession>A0A4V3CYA4</accession>
<dbReference type="EMBL" id="SNYA01000003">
    <property type="protein sequence ID" value="TDP93448.1"/>
    <property type="molecule type" value="Genomic_DNA"/>
</dbReference>
<dbReference type="Gene3D" id="3.90.1720.10">
    <property type="entry name" value="endopeptidase domain like (from Nostoc punctiforme)"/>
    <property type="match status" value="1"/>
</dbReference>
<evidence type="ECO:0008006" key="3">
    <source>
        <dbReference type="Google" id="ProtNLM"/>
    </source>
</evidence>
<name>A0A4V3CYA4_9MICO</name>
<dbReference type="SUPFAM" id="SSF54001">
    <property type="entry name" value="Cysteine proteinases"/>
    <property type="match status" value="1"/>
</dbReference>